<evidence type="ECO:0000313" key="2">
    <source>
        <dbReference type="EMBL" id="KAF8469798.1"/>
    </source>
</evidence>
<feature type="compositionally biased region" description="Basic and acidic residues" evidence="1">
    <location>
        <begin position="474"/>
        <end position="497"/>
    </location>
</feature>
<feature type="region of interest" description="Disordered" evidence="1">
    <location>
        <begin position="901"/>
        <end position="927"/>
    </location>
</feature>
<accession>A0A9P5JXT6</accession>
<keyword evidence="3" id="KW-1185">Reference proteome</keyword>
<feature type="region of interest" description="Disordered" evidence="1">
    <location>
        <begin position="398"/>
        <end position="592"/>
    </location>
</feature>
<feature type="compositionally biased region" description="Low complexity" evidence="1">
    <location>
        <begin position="620"/>
        <end position="631"/>
    </location>
</feature>
<reference evidence="2" key="2">
    <citation type="journal article" date="2020" name="Nat. Commun.">
        <title>Large-scale genome sequencing of mycorrhizal fungi provides insights into the early evolution of symbiotic traits.</title>
        <authorList>
            <person name="Miyauchi S."/>
            <person name="Kiss E."/>
            <person name="Kuo A."/>
            <person name="Drula E."/>
            <person name="Kohler A."/>
            <person name="Sanchez-Garcia M."/>
            <person name="Morin E."/>
            <person name="Andreopoulos B."/>
            <person name="Barry K.W."/>
            <person name="Bonito G."/>
            <person name="Buee M."/>
            <person name="Carver A."/>
            <person name="Chen C."/>
            <person name="Cichocki N."/>
            <person name="Clum A."/>
            <person name="Culley D."/>
            <person name="Crous P.W."/>
            <person name="Fauchery L."/>
            <person name="Girlanda M."/>
            <person name="Hayes R.D."/>
            <person name="Keri Z."/>
            <person name="LaButti K."/>
            <person name="Lipzen A."/>
            <person name="Lombard V."/>
            <person name="Magnuson J."/>
            <person name="Maillard F."/>
            <person name="Murat C."/>
            <person name="Nolan M."/>
            <person name="Ohm R.A."/>
            <person name="Pangilinan J."/>
            <person name="Pereira M.F."/>
            <person name="Perotto S."/>
            <person name="Peter M."/>
            <person name="Pfister S."/>
            <person name="Riley R."/>
            <person name="Sitrit Y."/>
            <person name="Stielow J.B."/>
            <person name="Szollosi G."/>
            <person name="Zifcakova L."/>
            <person name="Stursova M."/>
            <person name="Spatafora J.W."/>
            <person name="Tedersoo L."/>
            <person name="Vaario L.M."/>
            <person name="Yamada A."/>
            <person name="Yan M."/>
            <person name="Wang P."/>
            <person name="Xu J."/>
            <person name="Bruns T."/>
            <person name="Baldrian P."/>
            <person name="Vilgalys R."/>
            <person name="Dunand C."/>
            <person name="Henrissat B."/>
            <person name="Grigoriev I.V."/>
            <person name="Hibbett D."/>
            <person name="Nagy L.G."/>
            <person name="Martin F.M."/>
        </authorList>
    </citation>
    <scope>NUCLEOTIDE SEQUENCE</scope>
    <source>
        <strain evidence="2">Prilba</strain>
    </source>
</reference>
<evidence type="ECO:0000256" key="1">
    <source>
        <dbReference type="SAM" id="MobiDB-lite"/>
    </source>
</evidence>
<feature type="compositionally biased region" description="Low complexity" evidence="1">
    <location>
        <begin position="1044"/>
        <end position="1063"/>
    </location>
</feature>
<feature type="compositionally biased region" description="Basic residues" evidence="1">
    <location>
        <begin position="250"/>
        <end position="259"/>
    </location>
</feature>
<feature type="compositionally biased region" description="Basic residues" evidence="1">
    <location>
        <begin position="1230"/>
        <end position="1241"/>
    </location>
</feature>
<feature type="compositionally biased region" description="Acidic residues" evidence="1">
    <location>
        <begin position="1070"/>
        <end position="1081"/>
    </location>
</feature>
<feature type="compositionally biased region" description="Low complexity" evidence="1">
    <location>
        <begin position="344"/>
        <end position="359"/>
    </location>
</feature>
<sequence>MSATAVHLTPAAQSESWDDDFVFQRAKDLSNAPIPESDDPHWSASTPQDWRPDSLLPLHHSMSSLSQLDGHPPTVRLQEWAEPGPSTPPRHAIAHTENWDDDFEDKTNSPARLPLSRSHHKSPRLPDIPEPENWDDDLDGNKFISPRKDHAWDSSDDDDGIDEEDKTVTARPRKGLLALAKHSPPPPVPSLPVPLESVGEHFPGSPTLSVFSIRSGRESVNTYSSLAHLPLRGGNASALAMLPPSPPAQKVRRRLRKKSRPPDNNVFEMLDRRQDIAPLPSPPQPSSPNQGPVDIPPSETSNSSRSSILSRLGSVKKWGVRKRFTSPGPGDAAEDAQAERDATPRAAASRARSPSRTPSWFFRSSAGTPDSTSGSPLGSTPLELKHERSFRQLKAFVSAVDSPTKKGKFRGSILGEHSRDSGSGSTPDGSPPSSPRRPRRPKSMQVSAAATPLRTPRYASYGARSVSRSTFHTSTEDIARESEGSNKEKEKEKEGHRGFMSGVRRISLVSGKKHKRTKSTVTVADDADEPQSPSSIPKTPPPAMAMVMTPSISSQLLPPIELQPPSPPRDQELDEPRRSMASERSVISTSGSLAAGVESLLLQPSPDARSMPSPPPTITPRPSLSKSPSSPQAGSLGRATQPPPPSVATGIVLRRNSLGDLKIPARISQAQVGLKRDLGMVREFATEVESLKQLQSIYQNLAVEAQTAQTALLERSRHHPPRATSPTFFNLPRPRSRARSNTSPNPSLEPADSQKQFAAAFFHLDHKYKISWECAELLIELGGGPPAPMSQPNASLSASAQLSTLYGDSIAGRRSRERAITLAGDEAAPPFSMAFSSPSVTSPPGEWRASTGRNDLSQRQLWLLRDMLNKSDSSPTMLANLQIPEEGTAVNRSWRWGEATSSTITLPSEESGRNSSSAKKRRYSRIGMSGLRDMLRSLMRGHQPPTEQSIPFRPPSSASTSASSTYDDHSVGHGQYRAVSSSTGRNTEDTPPQIIRASSPFSTSPSLTHKSPRRPSIASIFRFAQKGKPSPPTRGESKTRILHSCSSGSDLGGSSSRSRNGDGTVSGNGNEEEDEEDEDWDHIDSAKDLDMDAAARALGLKDVTGSAMATVRGRRTKLQQQRHPYQPEKIKDPAANTSQSSSSLSLWTESPSTGSRSQVSLAATATTAATRSPPAAAPPLPPTSTVTPSTYLRPTRLSNVEEMAEAQLDYDQTHTHAQASRSESKEKGKSKSPRRTSSRRGRLTDSVRSAPPPTPALSPTPLLLQDGDRSLALSLTPETIRPLLENAREVHVRCTECVDELRALLAARPSR</sequence>
<reference evidence="2" key="1">
    <citation type="submission" date="2019-10" db="EMBL/GenBank/DDBJ databases">
        <authorList>
            <consortium name="DOE Joint Genome Institute"/>
            <person name="Kuo A."/>
            <person name="Miyauchi S."/>
            <person name="Kiss E."/>
            <person name="Drula E."/>
            <person name="Kohler A."/>
            <person name="Sanchez-Garcia M."/>
            <person name="Andreopoulos B."/>
            <person name="Barry K.W."/>
            <person name="Bonito G."/>
            <person name="Buee M."/>
            <person name="Carver A."/>
            <person name="Chen C."/>
            <person name="Cichocki N."/>
            <person name="Clum A."/>
            <person name="Culley D."/>
            <person name="Crous P.W."/>
            <person name="Fauchery L."/>
            <person name="Girlanda M."/>
            <person name="Hayes R."/>
            <person name="Keri Z."/>
            <person name="LaButti K."/>
            <person name="Lipzen A."/>
            <person name="Lombard V."/>
            <person name="Magnuson J."/>
            <person name="Maillard F."/>
            <person name="Morin E."/>
            <person name="Murat C."/>
            <person name="Nolan M."/>
            <person name="Ohm R."/>
            <person name="Pangilinan J."/>
            <person name="Pereira M."/>
            <person name="Perotto S."/>
            <person name="Peter M."/>
            <person name="Riley R."/>
            <person name="Sitrit Y."/>
            <person name="Stielow B."/>
            <person name="Szollosi G."/>
            <person name="Zifcakova L."/>
            <person name="Stursova M."/>
            <person name="Spatafora J.W."/>
            <person name="Tedersoo L."/>
            <person name="Vaario L.-M."/>
            <person name="Yamada A."/>
            <person name="Yan M."/>
            <person name="Wang P."/>
            <person name="Xu J."/>
            <person name="Bruns T."/>
            <person name="Baldrian P."/>
            <person name="Vilgalys R."/>
            <person name="Henrissat B."/>
            <person name="Grigoriev I.V."/>
            <person name="Hibbett D."/>
            <person name="Nagy L.G."/>
            <person name="Martin F.M."/>
        </authorList>
    </citation>
    <scope>NUCLEOTIDE SEQUENCE</scope>
    <source>
        <strain evidence="2">Prilba</strain>
    </source>
</reference>
<dbReference type="EMBL" id="WHVB01000027">
    <property type="protein sequence ID" value="KAF8469798.1"/>
    <property type="molecule type" value="Genomic_DNA"/>
</dbReference>
<evidence type="ECO:0000313" key="3">
    <source>
        <dbReference type="Proteomes" id="UP000759537"/>
    </source>
</evidence>
<feature type="region of interest" description="Disordered" evidence="1">
    <location>
        <begin position="714"/>
        <end position="752"/>
    </location>
</feature>
<feature type="region of interest" description="Disordered" evidence="1">
    <location>
        <begin position="28"/>
        <end position="173"/>
    </location>
</feature>
<feature type="compositionally biased region" description="Acidic residues" evidence="1">
    <location>
        <begin position="154"/>
        <end position="165"/>
    </location>
</feature>
<feature type="compositionally biased region" description="Low complexity" evidence="1">
    <location>
        <begin position="54"/>
        <end position="68"/>
    </location>
</feature>
<organism evidence="2 3">
    <name type="scientific">Russula ochroleuca</name>
    <dbReference type="NCBI Taxonomy" id="152965"/>
    <lineage>
        <taxon>Eukaryota</taxon>
        <taxon>Fungi</taxon>
        <taxon>Dikarya</taxon>
        <taxon>Basidiomycota</taxon>
        <taxon>Agaricomycotina</taxon>
        <taxon>Agaricomycetes</taxon>
        <taxon>Russulales</taxon>
        <taxon>Russulaceae</taxon>
        <taxon>Russula</taxon>
    </lineage>
</organism>
<dbReference type="OrthoDB" id="2554322at2759"/>
<feature type="compositionally biased region" description="Polar residues" evidence="1">
    <location>
        <begin position="901"/>
        <end position="917"/>
    </location>
</feature>
<feature type="compositionally biased region" description="Low complexity" evidence="1">
    <location>
        <begin position="955"/>
        <end position="965"/>
    </location>
</feature>
<feature type="region of interest" description="Disordered" evidence="1">
    <location>
        <begin position="1099"/>
        <end position="1191"/>
    </location>
</feature>
<feature type="compositionally biased region" description="Low complexity" evidence="1">
    <location>
        <begin position="1137"/>
        <end position="1174"/>
    </location>
</feature>
<feature type="region of interest" description="Disordered" evidence="1">
    <location>
        <begin position="941"/>
        <end position="1087"/>
    </location>
</feature>
<feature type="compositionally biased region" description="Acidic residues" evidence="1">
    <location>
        <begin position="129"/>
        <end position="138"/>
    </location>
</feature>
<dbReference type="Proteomes" id="UP000759537">
    <property type="component" value="Unassembled WGS sequence"/>
</dbReference>
<proteinExistence type="predicted"/>
<gene>
    <name evidence="2" type="ORF">DFH94DRAFT_856642</name>
</gene>
<protein>
    <submittedName>
        <fullName evidence="2">Uncharacterized protein</fullName>
    </submittedName>
</protein>
<feature type="region of interest" description="Disordered" evidence="1">
    <location>
        <begin position="236"/>
        <end position="384"/>
    </location>
</feature>
<feature type="compositionally biased region" description="Polar residues" evidence="1">
    <location>
        <begin position="365"/>
        <end position="378"/>
    </location>
</feature>
<feature type="compositionally biased region" description="Low complexity" evidence="1">
    <location>
        <begin position="298"/>
        <end position="313"/>
    </location>
</feature>
<feature type="compositionally biased region" description="Polar residues" evidence="1">
    <location>
        <begin position="999"/>
        <end position="1009"/>
    </location>
</feature>
<feature type="compositionally biased region" description="Low complexity" evidence="1">
    <location>
        <begin position="544"/>
        <end position="560"/>
    </location>
</feature>
<feature type="region of interest" description="Disordered" evidence="1">
    <location>
        <begin position="1211"/>
        <end position="1263"/>
    </location>
</feature>
<feature type="region of interest" description="Disordered" evidence="1">
    <location>
        <begin position="604"/>
        <end position="649"/>
    </location>
</feature>
<feature type="compositionally biased region" description="Basic and acidic residues" evidence="1">
    <location>
        <begin position="569"/>
        <end position="581"/>
    </location>
</feature>
<name>A0A9P5JXT6_9AGAM</name>
<comment type="caution">
    <text evidence="2">The sequence shown here is derived from an EMBL/GenBank/DDBJ whole genome shotgun (WGS) entry which is preliminary data.</text>
</comment>